<dbReference type="EMBL" id="JAPVOI010000006">
    <property type="protein sequence ID" value="MCZ4094487.1"/>
    <property type="molecule type" value="Genomic_DNA"/>
</dbReference>
<dbReference type="RefSeq" id="WP_269286551.1">
    <property type="nucleotide sequence ID" value="NZ_JAPVOI010000006.1"/>
</dbReference>
<dbReference type="InterPro" id="IPR023753">
    <property type="entry name" value="FAD/NAD-binding_dom"/>
</dbReference>
<keyword evidence="2" id="KW-0285">Flavoprotein</keyword>
<sequence length="401" mass="41046">MDGIVIIGAGECGTRAAFALREAGYSGSVTLVGAEPHPPYERPPLSKPMNGAVPMKLICATEALDAAGIDYLPGLSASKLDADAGTVTLSDGRVLSYEKLLLATGARPRRLTCAGAERALDFRTHADAEAMFSSVAAGQSVAVVGGGLIGMELASVLRGKGVAVTVIEAAPKPLGRAVPPRFAEKLHARHVAEGVRFHLGRGVVAISDEGVTLTDGSMVPADLVLSAIGVLPETALAEAAGLATGNGILTDTCLRTSAPNVFAAGDCAAVAQPGGGPVRSESWRNARSQAETAARNMAGAAETFTAIHWFWSDQYDLGLQVAGLPQPAHQHVLRSTPGAELEFYLDDGRLVAAAGLGLGNSLAKDIKLAEMLIAANISPDPAALADPGLNLKTLLKSARAA</sequence>
<dbReference type="InterPro" id="IPR036188">
    <property type="entry name" value="FAD/NAD-bd_sf"/>
</dbReference>
<organism evidence="7 8">
    <name type="scientific">Sinorhizobium psoraleae</name>
    <dbReference type="NCBI Taxonomy" id="520838"/>
    <lineage>
        <taxon>Bacteria</taxon>
        <taxon>Pseudomonadati</taxon>
        <taxon>Pseudomonadota</taxon>
        <taxon>Alphaproteobacteria</taxon>
        <taxon>Hyphomicrobiales</taxon>
        <taxon>Rhizobiaceae</taxon>
        <taxon>Sinorhizobium/Ensifer group</taxon>
        <taxon>Sinorhizobium</taxon>
    </lineage>
</organism>
<dbReference type="Proteomes" id="UP001079430">
    <property type="component" value="Unassembled WGS sequence"/>
</dbReference>
<evidence type="ECO:0000259" key="5">
    <source>
        <dbReference type="Pfam" id="PF07992"/>
    </source>
</evidence>
<evidence type="ECO:0000313" key="8">
    <source>
        <dbReference type="Proteomes" id="UP001079430"/>
    </source>
</evidence>
<dbReference type="PRINTS" id="PR00368">
    <property type="entry name" value="FADPNR"/>
</dbReference>
<comment type="cofactor">
    <cofactor evidence="1">
        <name>FAD</name>
        <dbReference type="ChEBI" id="CHEBI:57692"/>
    </cofactor>
</comment>
<dbReference type="Gene3D" id="3.30.390.30">
    <property type="match status" value="1"/>
</dbReference>
<gene>
    <name evidence="7" type="ORF">O3W52_32830</name>
</gene>
<dbReference type="SUPFAM" id="SSF51905">
    <property type="entry name" value="FAD/NAD(P)-binding domain"/>
    <property type="match status" value="1"/>
</dbReference>
<evidence type="ECO:0000256" key="1">
    <source>
        <dbReference type="ARBA" id="ARBA00001974"/>
    </source>
</evidence>
<dbReference type="Pfam" id="PF14759">
    <property type="entry name" value="Reductase_C"/>
    <property type="match status" value="1"/>
</dbReference>
<dbReference type="SUPFAM" id="SSF55424">
    <property type="entry name" value="FAD/NAD-linked reductases, dimerisation (C-terminal) domain"/>
    <property type="match status" value="1"/>
</dbReference>
<dbReference type="Gene3D" id="3.50.50.60">
    <property type="entry name" value="FAD/NAD(P)-binding domain"/>
    <property type="match status" value="2"/>
</dbReference>
<accession>A0ABT4KR96</accession>
<dbReference type="PANTHER" id="PTHR43557">
    <property type="entry name" value="APOPTOSIS-INDUCING FACTOR 1"/>
    <property type="match status" value="1"/>
</dbReference>
<dbReference type="InterPro" id="IPR028202">
    <property type="entry name" value="Reductase_C"/>
</dbReference>
<dbReference type="PANTHER" id="PTHR43557:SF2">
    <property type="entry name" value="RIESKE DOMAIN-CONTAINING PROTEIN-RELATED"/>
    <property type="match status" value="1"/>
</dbReference>
<name>A0ABT4KR96_9HYPH</name>
<protein>
    <submittedName>
        <fullName evidence="7">FAD-dependent oxidoreductase</fullName>
    </submittedName>
</protein>
<keyword evidence="3" id="KW-0274">FAD</keyword>
<proteinExistence type="predicted"/>
<reference evidence="7" key="1">
    <citation type="submission" date="2022-10" db="EMBL/GenBank/DDBJ databases">
        <title>Whole genome sequencing of three plant growth promoting bacteria isolated from Vachellia tortilis subsp. raddiana in Morocco.</title>
        <authorList>
            <person name="Hnini M."/>
            <person name="Zouagui R."/>
            <person name="Zouagui H."/>
            <person name="Chemao Elfihri M.-W."/>
            <person name="Ibrahimi A."/>
            <person name="Sbabou L."/>
            <person name="Aurag J."/>
        </authorList>
    </citation>
    <scope>NUCLEOTIDE SEQUENCE</scope>
    <source>
        <strain evidence="7">LMR678</strain>
    </source>
</reference>
<dbReference type="InterPro" id="IPR016156">
    <property type="entry name" value="FAD/NAD-linked_Rdtase_dimer_sf"/>
</dbReference>
<keyword evidence="4" id="KW-0560">Oxidoreductase</keyword>
<keyword evidence="8" id="KW-1185">Reference proteome</keyword>
<dbReference type="InterPro" id="IPR050446">
    <property type="entry name" value="FAD-oxidoreductase/Apoptosis"/>
</dbReference>
<dbReference type="PRINTS" id="PR00469">
    <property type="entry name" value="PNDRDTASEII"/>
</dbReference>
<evidence type="ECO:0000256" key="2">
    <source>
        <dbReference type="ARBA" id="ARBA00022630"/>
    </source>
</evidence>
<comment type="caution">
    <text evidence="7">The sequence shown here is derived from an EMBL/GenBank/DDBJ whole genome shotgun (WGS) entry which is preliminary data.</text>
</comment>
<feature type="domain" description="Reductase C-terminal" evidence="6">
    <location>
        <begin position="309"/>
        <end position="395"/>
    </location>
</feature>
<feature type="domain" description="FAD/NAD(P)-binding" evidence="5">
    <location>
        <begin position="4"/>
        <end position="290"/>
    </location>
</feature>
<evidence type="ECO:0000259" key="6">
    <source>
        <dbReference type="Pfam" id="PF14759"/>
    </source>
</evidence>
<evidence type="ECO:0000256" key="4">
    <source>
        <dbReference type="ARBA" id="ARBA00023002"/>
    </source>
</evidence>
<evidence type="ECO:0000256" key="3">
    <source>
        <dbReference type="ARBA" id="ARBA00022827"/>
    </source>
</evidence>
<evidence type="ECO:0000313" key="7">
    <source>
        <dbReference type="EMBL" id="MCZ4094487.1"/>
    </source>
</evidence>
<dbReference type="Pfam" id="PF07992">
    <property type="entry name" value="Pyr_redox_2"/>
    <property type="match status" value="1"/>
</dbReference>